<dbReference type="InterPro" id="IPR013686">
    <property type="entry name" value="Polypept-transport_assoc_ShlB"/>
</dbReference>
<gene>
    <name evidence="7" type="ORF">AACH10_14715</name>
</gene>
<evidence type="ECO:0000256" key="3">
    <source>
        <dbReference type="ARBA" id="ARBA00023237"/>
    </source>
</evidence>
<dbReference type="Gene3D" id="3.10.20.310">
    <property type="entry name" value="membrane protein fhac"/>
    <property type="match status" value="1"/>
</dbReference>
<comment type="caution">
    <text evidence="7">The sequence shown here is derived from an EMBL/GenBank/DDBJ whole genome shotgun (WGS) entry which is preliminary data.</text>
</comment>
<dbReference type="RefSeq" id="WP_341411200.1">
    <property type="nucleotide sequence ID" value="NZ_JBBUTH010000008.1"/>
</dbReference>
<feature type="signal peptide" evidence="4">
    <location>
        <begin position="1"/>
        <end position="37"/>
    </location>
</feature>
<dbReference type="Proteomes" id="UP001365405">
    <property type="component" value="Unassembled WGS sequence"/>
</dbReference>
<feature type="domain" description="Haemolysin activator HlyB C-terminal" evidence="5">
    <location>
        <begin position="197"/>
        <end position="519"/>
    </location>
</feature>
<reference evidence="7 8" key="1">
    <citation type="submission" date="2024-04" db="EMBL/GenBank/DDBJ databases">
        <title>Novel species of the genus Ideonella isolated from streams.</title>
        <authorList>
            <person name="Lu H."/>
        </authorList>
    </citation>
    <scope>NUCLEOTIDE SEQUENCE [LARGE SCALE GENOMIC DNA]</scope>
    <source>
        <strain evidence="7 8">DXS22W</strain>
    </source>
</reference>
<dbReference type="PANTHER" id="PTHR34597:SF6">
    <property type="entry name" value="BLR6126 PROTEIN"/>
    <property type="match status" value="1"/>
</dbReference>
<evidence type="ECO:0000256" key="2">
    <source>
        <dbReference type="ARBA" id="ARBA00022692"/>
    </source>
</evidence>
<dbReference type="EMBL" id="JBBUTH010000008">
    <property type="protein sequence ID" value="MEK8051500.1"/>
    <property type="molecule type" value="Genomic_DNA"/>
</dbReference>
<evidence type="ECO:0000259" key="5">
    <source>
        <dbReference type="Pfam" id="PF03865"/>
    </source>
</evidence>
<keyword evidence="1" id="KW-0472">Membrane</keyword>
<keyword evidence="2" id="KW-0812">Transmembrane</keyword>
<dbReference type="Pfam" id="PF03865">
    <property type="entry name" value="ShlB"/>
    <property type="match status" value="1"/>
</dbReference>
<accession>A0ABU9CK02</accession>
<dbReference type="InterPro" id="IPR051544">
    <property type="entry name" value="TPS_OM_transporter"/>
</dbReference>
<dbReference type="Gene3D" id="2.40.160.50">
    <property type="entry name" value="membrane protein fhac: a member of the omp85/tpsb transporter family"/>
    <property type="match status" value="1"/>
</dbReference>
<keyword evidence="1" id="KW-1134">Transmembrane beta strand</keyword>
<feature type="chain" id="PRO_5046120408" evidence="4">
    <location>
        <begin position="38"/>
        <end position="555"/>
    </location>
</feature>
<organism evidence="7 8">
    <name type="scientific">Pseudaquabacterium inlustre</name>
    <dbReference type="NCBI Taxonomy" id="2984192"/>
    <lineage>
        <taxon>Bacteria</taxon>
        <taxon>Pseudomonadati</taxon>
        <taxon>Pseudomonadota</taxon>
        <taxon>Betaproteobacteria</taxon>
        <taxon>Burkholderiales</taxon>
        <taxon>Sphaerotilaceae</taxon>
        <taxon>Pseudaquabacterium</taxon>
    </lineage>
</organism>
<evidence type="ECO:0000313" key="7">
    <source>
        <dbReference type="EMBL" id="MEK8051500.1"/>
    </source>
</evidence>
<keyword evidence="8" id="KW-1185">Reference proteome</keyword>
<name>A0ABU9CK02_9BURK</name>
<evidence type="ECO:0000259" key="6">
    <source>
        <dbReference type="Pfam" id="PF08479"/>
    </source>
</evidence>
<evidence type="ECO:0000256" key="1">
    <source>
        <dbReference type="ARBA" id="ARBA00022452"/>
    </source>
</evidence>
<sequence length="555" mass="57808">MLLQQDRRQPRAPRRTGRTGRAVAQACVLAFGLGAGAAGHAQTAAPAGQTSPETVQVNGFWIEGNTLLDAGLIKATLEPYRGSRSLAELRRAAEAVQALYGAAGFGAVVAYLPPQPVKDGVVTIAVLEGKVAKVSVQGARRLSAERVRAALPALVEGATPRLRRIDRELQLANENPARQLGVLLGPGTAPGEVEATVKVDEQPATRWNLGLDNTGNTRTGEARVSLGWQHADVSGHDDVLSLQAQTSPTHPSQVKVLSLGYRLPLVAQMAALDLFAAYSSVDGGLQATAAGGLRFAGKGRIAGARTQWYLPRAGEFDQRLSAGLEYRAYLNECGISGLPDGACGTAGESVTVHPFTLEYSVQRAGQVSAGGSLAVAHNLGLGGAHAGAAAFEAVRPGAKRRYTVLRASANLAVPVFDDWQLAGRVAVQSAADPLVPGEQFGIGGAASVRGYHERELSGDSGLQAALELVTPRLGWAGDGVDLRLLGFIDAGQVSNHADTACRPGHNRCTLSSAGLGLRLAWGPVQLRLAAAQAFDDAASTQRGDWRGHVSVNASF</sequence>
<feature type="domain" description="Polypeptide-transport-associated ShlB-type" evidence="6">
    <location>
        <begin position="57"/>
        <end position="129"/>
    </location>
</feature>
<dbReference type="InterPro" id="IPR005565">
    <property type="entry name" value="Hemolysn_activator_HlyB_C"/>
</dbReference>
<keyword evidence="4" id="KW-0732">Signal</keyword>
<keyword evidence="3" id="KW-0998">Cell outer membrane</keyword>
<evidence type="ECO:0000313" key="8">
    <source>
        <dbReference type="Proteomes" id="UP001365405"/>
    </source>
</evidence>
<evidence type="ECO:0000256" key="4">
    <source>
        <dbReference type="SAM" id="SignalP"/>
    </source>
</evidence>
<dbReference type="PANTHER" id="PTHR34597">
    <property type="entry name" value="SLR1661 PROTEIN"/>
    <property type="match status" value="1"/>
</dbReference>
<protein>
    <submittedName>
        <fullName evidence="7">ShlB/FhaC/HecB family hemolysin secretion/activation protein</fullName>
    </submittedName>
</protein>
<proteinExistence type="predicted"/>
<dbReference type="Pfam" id="PF08479">
    <property type="entry name" value="POTRA_2"/>
    <property type="match status" value="1"/>
</dbReference>